<dbReference type="AlphaFoldDB" id="A0A7J4GS25"/>
<protein>
    <submittedName>
        <fullName evidence="1">Uncharacterized protein</fullName>
    </submittedName>
</protein>
<accession>A0A7J4GS25</accession>
<feature type="non-terminal residue" evidence="1">
    <location>
        <position position="312"/>
    </location>
</feature>
<evidence type="ECO:0000313" key="1">
    <source>
        <dbReference type="EMBL" id="HIF37437.1"/>
    </source>
</evidence>
<proteinExistence type="predicted"/>
<organism evidence="1 2">
    <name type="scientific">Marine Group III euryarchaeote</name>
    <dbReference type="NCBI Taxonomy" id="2173149"/>
    <lineage>
        <taxon>Archaea</taxon>
        <taxon>Methanobacteriati</taxon>
        <taxon>Thermoplasmatota</taxon>
        <taxon>Thermoplasmata</taxon>
        <taxon>Candidatus Thermoprofundales</taxon>
    </lineage>
</organism>
<sequence length="312" mass="33971">MKIYTEIIWSWDDDKGELVQESEKSYDYDGPLTLLGGGSSAANQKMAKRAARKITTYLEYPPSIGAELRHWVSFKGFDFRDNFNTLDIALYIPPDALGTSYKSDYEAAALGQALGMATSALKESGGSLFALKKNMEANAAAKGNVIVDLVAATATPANLKTALSVVKGQVANPYIVAAYKGPTQMREHKFSFKMMPEDAGESAKCVKIANAFKEAMLPAHVGGDNQTAPSGLFGYPDEFEISFTVNGKELPKTGANPMFNIGRSVLTNCELSYTTQDTVLFFEGTQFPVTISMSLSFMEIEIMHRSKIQNKG</sequence>
<dbReference type="Proteomes" id="UP000585802">
    <property type="component" value="Unassembled WGS sequence"/>
</dbReference>
<gene>
    <name evidence="1" type="ORF">EYQ70_03405</name>
</gene>
<name>A0A7J4GS25_9ARCH</name>
<reference evidence="2" key="1">
    <citation type="journal article" date="2019" name="bioRxiv">
        <title>Genome diversification in globally distributed novel marine Proteobacteria is linked to environmental adaptation.</title>
        <authorList>
            <person name="Zhou Z."/>
            <person name="Tran P.Q."/>
            <person name="Kieft K."/>
            <person name="Anantharaman K."/>
        </authorList>
    </citation>
    <scope>NUCLEOTIDE SEQUENCE [LARGE SCALE GENOMIC DNA]</scope>
</reference>
<dbReference type="EMBL" id="DUCX01000052">
    <property type="protein sequence ID" value="HIF37437.1"/>
    <property type="molecule type" value="Genomic_DNA"/>
</dbReference>
<comment type="caution">
    <text evidence="1">The sequence shown here is derived from an EMBL/GenBank/DDBJ whole genome shotgun (WGS) entry which is preliminary data.</text>
</comment>
<evidence type="ECO:0000313" key="2">
    <source>
        <dbReference type="Proteomes" id="UP000585802"/>
    </source>
</evidence>